<proteinExistence type="predicted"/>
<name>A0AAJ8BV47_ASPNG</name>
<dbReference type="KEGG" id="ang:An12g03590"/>
<feature type="region of interest" description="Disordered" evidence="1">
    <location>
        <begin position="19"/>
        <end position="47"/>
    </location>
</feature>
<evidence type="ECO:0000256" key="1">
    <source>
        <dbReference type="SAM" id="MobiDB-lite"/>
    </source>
</evidence>
<dbReference type="RefSeq" id="XP_059604404.1">
    <property type="nucleotide sequence ID" value="XM_059750806.1"/>
</dbReference>
<reference evidence="2" key="2">
    <citation type="submission" date="2025-08" db="UniProtKB">
        <authorList>
            <consortium name="RefSeq"/>
        </authorList>
    </citation>
    <scope>IDENTIFICATION</scope>
</reference>
<organism evidence="2">
    <name type="scientific">Aspergillus niger</name>
    <dbReference type="NCBI Taxonomy" id="5061"/>
    <lineage>
        <taxon>Eukaryota</taxon>
        <taxon>Fungi</taxon>
        <taxon>Dikarya</taxon>
        <taxon>Ascomycota</taxon>
        <taxon>Pezizomycotina</taxon>
        <taxon>Eurotiomycetes</taxon>
        <taxon>Eurotiomycetidae</taxon>
        <taxon>Eurotiales</taxon>
        <taxon>Aspergillaceae</taxon>
        <taxon>Aspergillus</taxon>
        <taxon>Aspergillus subgen. Circumdati</taxon>
    </lineage>
</organism>
<dbReference type="AlphaFoldDB" id="A0AAJ8BV47"/>
<evidence type="ECO:0000313" key="2">
    <source>
        <dbReference type="RefSeq" id="XP_059604404.1"/>
    </source>
</evidence>
<feature type="compositionally biased region" description="Basic and acidic residues" evidence="1">
    <location>
        <begin position="19"/>
        <end position="40"/>
    </location>
</feature>
<sequence length="72" mass="8533">MGDIYLWCSQLESAMTRRRAIDGAQERPDADPEHPWRIPEDPTPTALPFNIRRISQTRKEHCSKQDEWNRNI</sequence>
<dbReference type="VEuPathDB" id="FungiDB:An12g03590"/>
<accession>A0AAJ8BV47</accession>
<dbReference type="GeneID" id="84592533"/>
<protein>
    <submittedName>
        <fullName evidence="2">Uncharacterized protein</fullName>
    </submittedName>
</protein>
<reference evidence="2" key="1">
    <citation type="submission" date="2025-02" db="EMBL/GenBank/DDBJ databases">
        <authorList>
            <consortium name="NCBI Genome Project"/>
        </authorList>
    </citation>
    <scope>NUCLEOTIDE SEQUENCE</scope>
</reference>
<gene>
    <name evidence="2" type="ORF">An12g03590</name>
</gene>